<dbReference type="EMBL" id="D32052">
    <property type="protein sequence ID" value="BAA06820.1"/>
    <property type="molecule type" value="Genomic_DNA"/>
</dbReference>
<evidence type="ECO:0000313" key="1">
    <source>
        <dbReference type="EMBL" id="BAA06820.1"/>
    </source>
</evidence>
<keyword evidence="1" id="KW-0496">Mitochondrion</keyword>
<organism evidence="1">
    <name type="scientific">Oryza sativa subsp. japonica</name>
    <name type="common">Rice</name>
    <dbReference type="NCBI Taxonomy" id="39947"/>
    <lineage>
        <taxon>Eukaryota</taxon>
        <taxon>Viridiplantae</taxon>
        <taxon>Streptophyta</taxon>
        <taxon>Embryophyta</taxon>
        <taxon>Tracheophyta</taxon>
        <taxon>Spermatophyta</taxon>
        <taxon>Magnoliopsida</taxon>
        <taxon>Liliopsida</taxon>
        <taxon>Poales</taxon>
        <taxon>Poaceae</taxon>
        <taxon>BOP clade</taxon>
        <taxon>Oryzoideae</taxon>
        <taxon>Oryzeae</taxon>
        <taxon>Oryzinae</taxon>
        <taxon>Oryza</taxon>
        <taxon>Oryza sativa</taxon>
    </lineage>
</organism>
<dbReference type="PIR" id="T03199">
    <property type="entry name" value="T03199"/>
</dbReference>
<name>Q35311_ORYSJ</name>
<dbReference type="AlphaFoldDB" id="Q35311"/>
<dbReference type="GO" id="GO:0005739">
    <property type="term" value="C:mitochondrion"/>
    <property type="evidence" value="ECO:0000250"/>
    <property type="project" value="Gramene"/>
</dbReference>
<geneLocation type="mitochondrion" evidence="1"/>
<accession>Q35311</accession>
<reference evidence="1" key="2">
    <citation type="journal article" date="1994" name="Plant Cell Physiol.">
        <title>Nucleotide sequence of a 28-kbp portion of rice mitochondrial DNA: the existence of many sequences that correspond to parts of mitochondrial genes in intergenic regions.</title>
        <authorList>
            <person name="Itadani H."/>
            <person name="Wakasugi T."/>
            <person name="Sugita M."/>
            <person name="Sugiura M."/>
            <person name="Nakazono M."/>
            <person name="Hirai A."/>
        </authorList>
    </citation>
    <scope>NUCLEOTIDE SEQUENCE</scope>
</reference>
<proteinExistence type="predicted"/>
<sequence length="73" mass="8940">MEGRTREWVDKCEKYLKLFQINTLQKVKGVVREGMGWNEFLNEGFDRFDQEGEWKLLKQWSDVERTRCRSRKP</sequence>
<reference evidence="1" key="3">
    <citation type="journal article" date="1995" name="Curr. Genet.">
        <title>The rps3-rpl16-nad3-rps12 gene cluster in rice mitochondrial DNA is transcribed from alternative promoters.</title>
        <authorList>
            <person name="Nakazono M."/>
            <person name="Itadani H."/>
            <person name="Wakasugi T."/>
            <person name="Tsutsumi N."/>
            <person name="Sugiura M."/>
            <person name="Hirai A."/>
        </authorList>
    </citation>
    <scope>NUCLEOTIDE SEQUENCE</scope>
</reference>
<reference evidence="1" key="1">
    <citation type="journal article" date="1985" name="Dokl. Akad. Nauk SSSR">
        <title>Structure of long and short copies of the mobile dispersed gene MDG3 of Drosophila melanogaster.</title>
        <authorList>
            <person name="Baev A.A."/>
            <person name="Dzhumagaliev E.B."/>
            <person name="Lyubomirskaya N.V."/>
            <person name="Mizrokhi L.Y."/>
            <person name="Il'in Y.V."/>
        </authorList>
    </citation>
    <scope>NUCLEOTIDE SEQUENCE</scope>
</reference>
<protein>
    <submittedName>
        <fullName evidence="1">ORF73</fullName>
    </submittedName>
</protein>